<evidence type="ECO:0000256" key="2">
    <source>
        <dbReference type="SAM" id="Phobius"/>
    </source>
</evidence>
<evidence type="ECO:0000313" key="4">
    <source>
        <dbReference type="Proteomes" id="UP000178912"/>
    </source>
</evidence>
<dbReference type="OrthoDB" id="3358048at2759"/>
<dbReference type="Proteomes" id="UP000178912">
    <property type="component" value="Unassembled WGS sequence"/>
</dbReference>
<sequence>MATARLRRTFQYPSEMDSDDEGPEAIDEEEQESLIQNLQQENITRNKQYTTLLLILTLTTTLPYLTTLFVPQTTLLSFLSISSLLSTAYLTSTYPPNKTGIAFLDALNMSSEPQSLAARKEALMQGGGGPVKMFLPYLNMALCVVLVGLGGVVKRRGGGLWWGFEWLPASVYTVVLVAKWVMGSVDPEGELGGLKYQLKGA</sequence>
<name>A0A1E1KRN4_9HELO</name>
<reference evidence="4" key="1">
    <citation type="submission" date="2016-03" db="EMBL/GenBank/DDBJ databases">
        <authorList>
            <person name="Guldener U."/>
        </authorList>
    </citation>
    <scope>NUCLEOTIDE SEQUENCE [LARGE SCALE GENOMIC DNA]</scope>
    <source>
        <strain evidence="4">04CH-RAC-A.6.1</strain>
    </source>
</reference>
<gene>
    <name evidence="3" type="ORF">RAG0_08623</name>
</gene>
<accession>A0A1E1KRN4</accession>
<feature type="transmembrane region" description="Helical" evidence="2">
    <location>
        <begin position="134"/>
        <end position="153"/>
    </location>
</feature>
<evidence type="ECO:0000313" key="3">
    <source>
        <dbReference type="EMBL" id="CZT00675.1"/>
    </source>
</evidence>
<feature type="transmembrane region" description="Helical" evidence="2">
    <location>
        <begin position="160"/>
        <end position="182"/>
    </location>
</feature>
<feature type="transmembrane region" description="Helical" evidence="2">
    <location>
        <begin position="49"/>
        <end position="70"/>
    </location>
</feature>
<keyword evidence="2" id="KW-1133">Transmembrane helix</keyword>
<feature type="compositionally biased region" description="Acidic residues" evidence="1">
    <location>
        <begin position="16"/>
        <end position="28"/>
    </location>
</feature>
<feature type="region of interest" description="Disordered" evidence="1">
    <location>
        <begin position="1"/>
        <end position="28"/>
    </location>
</feature>
<evidence type="ECO:0000256" key="1">
    <source>
        <dbReference type="SAM" id="MobiDB-lite"/>
    </source>
</evidence>
<keyword evidence="4" id="KW-1185">Reference proteome</keyword>
<dbReference type="AlphaFoldDB" id="A0A1E1KRN4"/>
<proteinExistence type="predicted"/>
<keyword evidence="2" id="KW-0472">Membrane</keyword>
<organism evidence="3 4">
    <name type="scientific">Rhynchosporium agropyri</name>
    <dbReference type="NCBI Taxonomy" id="914238"/>
    <lineage>
        <taxon>Eukaryota</taxon>
        <taxon>Fungi</taxon>
        <taxon>Dikarya</taxon>
        <taxon>Ascomycota</taxon>
        <taxon>Pezizomycotina</taxon>
        <taxon>Leotiomycetes</taxon>
        <taxon>Helotiales</taxon>
        <taxon>Ploettnerulaceae</taxon>
        <taxon>Rhynchosporium</taxon>
    </lineage>
</organism>
<protein>
    <submittedName>
        <fullName evidence="3">Uncharacterized protein</fullName>
    </submittedName>
</protein>
<dbReference type="EMBL" id="FJUX01000047">
    <property type="protein sequence ID" value="CZT00675.1"/>
    <property type="molecule type" value="Genomic_DNA"/>
</dbReference>
<keyword evidence="2" id="KW-0812">Transmembrane</keyword>